<evidence type="ECO:0000256" key="2">
    <source>
        <dbReference type="ARBA" id="ARBA00004496"/>
    </source>
</evidence>
<proteinExistence type="predicted"/>
<dbReference type="OrthoDB" id="10014385at2759"/>
<dbReference type="GO" id="GO:0008270">
    <property type="term" value="F:zinc ion binding"/>
    <property type="evidence" value="ECO:0007669"/>
    <property type="project" value="UniProtKB-KW"/>
</dbReference>
<dbReference type="AlphaFoldDB" id="A0A8S3XJZ3"/>
<dbReference type="GO" id="GO:0099536">
    <property type="term" value="P:synaptic signaling"/>
    <property type="evidence" value="ECO:0007669"/>
    <property type="project" value="TreeGrafter"/>
</dbReference>
<evidence type="ECO:0000256" key="8">
    <source>
        <dbReference type="ARBA" id="ARBA00023212"/>
    </source>
</evidence>
<organism evidence="13 14">
    <name type="scientific">Parnassius apollo</name>
    <name type="common">Apollo butterfly</name>
    <name type="synonym">Papilio apollo</name>
    <dbReference type="NCBI Taxonomy" id="110799"/>
    <lineage>
        <taxon>Eukaryota</taxon>
        <taxon>Metazoa</taxon>
        <taxon>Ecdysozoa</taxon>
        <taxon>Arthropoda</taxon>
        <taxon>Hexapoda</taxon>
        <taxon>Insecta</taxon>
        <taxon>Pterygota</taxon>
        <taxon>Neoptera</taxon>
        <taxon>Endopterygota</taxon>
        <taxon>Lepidoptera</taxon>
        <taxon>Glossata</taxon>
        <taxon>Ditrysia</taxon>
        <taxon>Papilionoidea</taxon>
        <taxon>Papilionidae</taxon>
        <taxon>Parnassiinae</taxon>
        <taxon>Parnassini</taxon>
        <taxon>Parnassius</taxon>
        <taxon>Parnassius</taxon>
    </lineage>
</organism>
<dbReference type="EMBL" id="CAJQZP010001207">
    <property type="protein sequence ID" value="CAG5030032.1"/>
    <property type="molecule type" value="Genomic_DNA"/>
</dbReference>
<dbReference type="GO" id="GO:0045202">
    <property type="term" value="C:synapse"/>
    <property type="evidence" value="ECO:0007669"/>
    <property type="project" value="GOC"/>
</dbReference>
<comment type="caution">
    <text evidence="13">The sequence shown here is derived from an EMBL/GenBank/DDBJ whole genome shotgun (WGS) entry which is preliminary data.</text>
</comment>
<comment type="subcellular location">
    <subcellularLocation>
        <location evidence="1">Cell membrane</location>
        <topology evidence="1">Peripheral membrane protein</topology>
        <orientation evidence="1">Cytoplasmic side</orientation>
    </subcellularLocation>
    <subcellularLocation>
        <location evidence="2">Cytoplasm</location>
    </subcellularLocation>
</comment>
<name>A0A8S3XJZ3_PARAO</name>
<evidence type="ECO:0000256" key="1">
    <source>
        <dbReference type="ARBA" id="ARBA00004413"/>
    </source>
</evidence>
<sequence length="654" mass="73179">MASNSWKKIENESGYPCYIDETNGKQDYDHPHFRILLKCSEEYNEVKYSTYRIAFKVFALQRHLKVPPLRISSGVFARHQLSLSESSLSLDTAELEAVLADIYFAAEKEGSFTGDVDLTVDLLINLLLNVYDEERKIPIRVLAVKTLLILLSEESVLDKWLALANCCADHNGCVSPRRLAALLSYVTALSKYMGSSCDQIQADVDACFYKGAGMLGVSARAVANWGIQNCASTRWLPVLQRILVSRKCSHSSVNCASCTQPLIQVLQFKCSKCSNVYFCEKCYLYDKDVTLVTGHKKTHLVHEIIDGEVKPHECLGFIKGMKRFFFCTKTKKRKTSKKNSKKKSIDKVGNSGSIRRNKEERQTIFTSTVGKASGNNANNPATTLQDIIMQLETQNKALKELSSQLQSMVKDSEDNLKVKVDTHYCLISTQIDRLKALKENLAPSDVPLEAVKAERVERPQAFDLFSPIEVVDEKQSKLPKNPKNQPRILSMDSGNFSVISKQTDSQNLLTMSGDALKPIVVHATSDSISTVSMNDMSNWYNETASIATSKKPRDSFYSKAKPIECHSLSVTEKRFADDIRSVETSNDKMKELNADLDTVLDRLQQILTNNFAMDDSCFDNTQLRETANEMEGLLGTLIRGVEQRATLNAAKGLV</sequence>
<dbReference type="GO" id="GO:0005886">
    <property type="term" value="C:plasma membrane"/>
    <property type="evidence" value="ECO:0007669"/>
    <property type="project" value="TreeGrafter"/>
</dbReference>
<evidence type="ECO:0000256" key="11">
    <source>
        <dbReference type="SAM" id="MobiDB-lite"/>
    </source>
</evidence>
<evidence type="ECO:0000256" key="3">
    <source>
        <dbReference type="ARBA" id="ARBA00022490"/>
    </source>
</evidence>
<feature type="region of interest" description="Disordered" evidence="11">
    <location>
        <begin position="335"/>
        <end position="360"/>
    </location>
</feature>
<evidence type="ECO:0000256" key="4">
    <source>
        <dbReference type="ARBA" id="ARBA00022723"/>
    </source>
</evidence>
<evidence type="ECO:0000256" key="7">
    <source>
        <dbReference type="ARBA" id="ARBA00022837"/>
    </source>
</evidence>
<keyword evidence="3" id="KW-0963">Cytoplasm</keyword>
<keyword evidence="6" id="KW-0862">Zinc</keyword>
<keyword evidence="4" id="KW-0479">Metal-binding</keyword>
<protein>
    <submittedName>
        <fullName evidence="13">(apollo) hypothetical protein</fullName>
    </submittedName>
</protein>
<evidence type="ECO:0000256" key="6">
    <source>
        <dbReference type="ARBA" id="ARBA00022833"/>
    </source>
</evidence>
<feature type="coiled-coil region" evidence="10">
    <location>
        <begin position="381"/>
        <end position="415"/>
    </location>
</feature>
<evidence type="ECO:0000313" key="14">
    <source>
        <dbReference type="Proteomes" id="UP000691718"/>
    </source>
</evidence>
<evidence type="ECO:0000256" key="5">
    <source>
        <dbReference type="ARBA" id="ARBA00022771"/>
    </source>
</evidence>
<keyword evidence="10" id="KW-0175">Coiled coil</keyword>
<dbReference type="GO" id="GO:0023051">
    <property type="term" value="P:regulation of signaling"/>
    <property type="evidence" value="ECO:0007669"/>
    <property type="project" value="UniProtKB-ARBA"/>
</dbReference>
<dbReference type="InterPro" id="IPR050774">
    <property type="entry name" value="KCMF1/Dystrophin"/>
</dbReference>
<dbReference type="Pfam" id="PF09068">
    <property type="entry name" value="EF-hand_2"/>
    <property type="match status" value="1"/>
</dbReference>
<reference evidence="13" key="1">
    <citation type="submission" date="2021-04" db="EMBL/GenBank/DDBJ databases">
        <authorList>
            <person name="Tunstrom K."/>
        </authorList>
    </citation>
    <scope>NUCLEOTIDE SEQUENCE</scope>
</reference>
<keyword evidence="8" id="KW-0206">Cytoskeleton</keyword>
<feature type="coiled-coil region" evidence="10">
    <location>
        <begin position="582"/>
        <end position="609"/>
    </location>
</feature>
<keyword evidence="5 9" id="KW-0863">Zinc-finger</keyword>
<keyword evidence="14" id="KW-1185">Reference proteome</keyword>
<dbReference type="PANTHER" id="PTHR12268">
    <property type="entry name" value="E3 UBIQUITIN-PROTEIN LIGASE KCMF1"/>
    <property type="match status" value="1"/>
</dbReference>
<accession>A0A8S3XJZ3</accession>
<evidence type="ECO:0000259" key="12">
    <source>
        <dbReference type="PROSITE" id="PS50135"/>
    </source>
</evidence>
<keyword evidence="7" id="KW-0106">Calcium</keyword>
<evidence type="ECO:0000256" key="10">
    <source>
        <dbReference type="SAM" id="Coils"/>
    </source>
</evidence>
<dbReference type="GO" id="GO:0010646">
    <property type="term" value="P:regulation of cell communication"/>
    <property type="evidence" value="ECO:0007669"/>
    <property type="project" value="UniProtKB-ARBA"/>
</dbReference>
<evidence type="ECO:0000313" key="13">
    <source>
        <dbReference type="EMBL" id="CAG5030032.1"/>
    </source>
</evidence>
<gene>
    <name evidence="13" type="ORF">PAPOLLO_LOCUS19388</name>
</gene>
<dbReference type="Proteomes" id="UP000691718">
    <property type="component" value="Unassembled WGS sequence"/>
</dbReference>
<dbReference type="InterPro" id="IPR000433">
    <property type="entry name" value="Znf_ZZ"/>
</dbReference>
<feature type="compositionally biased region" description="Basic residues" evidence="11">
    <location>
        <begin position="335"/>
        <end position="344"/>
    </location>
</feature>
<evidence type="ECO:0000256" key="9">
    <source>
        <dbReference type="PROSITE-ProRule" id="PRU00228"/>
    </source>
</evidence>
<feature type="domain" description="ZZ-type" evidence="12">
    <location>
        <begin position="250"/>
        <end position="309"/>
    </location>
</feature>
<dbReference type="InterPro" id="IPR015153">
    <property type="entry name" value="EF-hand_dom_typ1"/>
</dbReference>
<dbReference type="PROSITE" id="PS50135">
    <property type="entry name" value="ZF_ZZ_2"/>
    <property type="match status" value="1"/>
</dbReference>
<dbReference type="PANTHER" id="PTHR12268:SF14">
    <property type="entry name" value="DYSTROPHIN-1"/>
    <property type="match status" value="1"/>
</dbReference>